<name>A0A914RQU9_PAREQ</name>
<dbReference type="WBParaSite" id="PEQ_0000887501-mRNA-1">
    <property type="protein sequence ID" value="PEQ_0000887501-mRNA-1"/>
    <property type="gene ID" value="PEQ_0000887501"/>
</dbReference>
<organism evidence="1 2">
    <name type="scientific">Parascaris equorum</name>
    <name type="common">Equine roundworm</name>
    <dbReference type="NCBI Taxonomy" id="6256"/>
    <lineage>
        <taxon>Eukaryota</taxon>
        <taxon>Metazoa</taxon>
        <taxon>Ecdysozoa</taxon>
        <taxon>Nematoda</taxon>
        <taxon>Chromadorea</taxon>
        <taxon>Rhabditida</taxon>
        <taxon>Spirurina</taxon>
        <taxon>Ascaridomorpha</taxon>
        <taxon>Ascaridoidea</taxon>
        <taxon>Ascarididae</taxon>
        <taxon>Parascaris</taxon>
    </lineage>
</organism>
<dbReference type="AlphaFoldDB" id="A0A914RQU9"/>
<accession>A0A914RQU9</accession>
<keyword evidence="1" id="KW-1185">Reference proteome</keyword>
<evidence type="ECO:0000313" key="1">
    <source>
        <dbReference type="Proteomes" id="UP000887564"/>
    </source>
</evidence>
<sequence>MRWMIVGRSGIEGLIENRKHPWLQTKTHISHTRYAAAHSAQICVR</sequence>
<protein>
    <submittedName>
        <fullName evidence="2">Uncharacterized protein</fullName>
    </submittedName>
</protein>
<dbReference type="Proteomes" id="UP000887564">
    <property type="component" value="Unplaced"/>
</dbReference>
<evidence type="ECO:0000313" key="2">
    <source>
        <dbReference type="WBParaSite" id="PEQ_0000887501-mRNA-1"/>
    </source>
</evidence>
<reference evidence="2" key="1">
    <citation type="submission" date="2022-11" db="UniProtKB">
        <authorList>
            <consortium name="WormBaseParasite"/>
        </authorList>
    </citation>
    <scope>IDENTIFICATION</scope>
</reference>
<proteinExistence type="predicted"/>